<protein>
    <submittedName>
        <fullName evidence="1">Uncharacterized protein</fullName>
    </submittedName>
</protein>
<feature type="non-terminal residue" evidence="1">
    <location>
        <position position="1"/>
    </location>
</feature>
<dbReference type="AlphaFoldDB" id="A0A820KS95"/>
<gene>
    <name evidence="1" type="ORF">HFQ381_LOCUS16342</name>
</gene>
<evidence type="ECO:0000313" key="1">
    <source>
        <dbReference type="EMBL" id="CAF4344800.1"/>
    </source>
</evidence>
<name>A0A820KS95_9BILA</name>
<dbReference type="EMBL" id="CAJOBO010001152">
    <property type="protein sequence ID" value="CAF4344800.1"/>
    <property type="molecule type" value="Genomic_DNA"/>
</dbReference>
<proteinExistence type="predicted"/>
<accession>A0A820KS95</accession>
<comment type="caution">
    <text evidence="1">The sequence shown here is derived from an EMBL/GenBank/DDBJ whole genome shotgun (WGS) entry which is preliminary data.</text>
</comment>
<organism evidence="1 2">
    <name type="scientific">Rotaria socialis</name>
    <dbReference type="NCBI Taxonomy" id="392032"/>
    <lineage>
        <taxon>Eukaryota</taxon>
        <taxon>Metazoa</taxon>
        <taxon>Spiralia</taxon>
        <taxon>Gnathifera</taxon>
        <taxon>Rotifera</taxon>
        <taxon>Eurotatoria</taxon>
        <taxon>Bdelloidea</taxon>
        <taxon>Philodinida</taxon>
        <taxon>Philodinidae</taxon>
        <taxon>Rotaria</taxon>
    </lineage>
</organism>
<dbReference type="Proteomes" id="UP000663851">
    <property type="component" value="Unassembled WGS sequence"/>
</dbReference>
<evidence type="ECO:0000313" key="2">
    <source>
        <dbReference type="Proteomes" id="UP000663851"/>
    </source>
</evidence>
<reference evidence="1" key="1">
    <citation type="submission" date="2021-02" db="EMBL/GenBank/DDBJ databases">
        <authorList>
            <person name="Nowell W R."/>
        </authorList>
    </citation>
    <scope>NUCLEOTIDE SEQUENCE</scope>
</reference>
<sequence length="49" mass="5410">SLSSFNMDPTSSKFFESITEAGDDVEKLAAIEQQQLQKYKLAVITVAET</sequence>